<name>A0AAD5QXP2_PARTN</name>
<organism evidence="1 2">
    <name type="scientific">Parelaphostrongylus tenuis</name>
    <name type="common">Meningeal worm</name>
    <dbReference type="NCBI Taxonomy" id="148309"/>
    <lineage>
        <taxon>Eukaryota</taxon>
        <taxon>Metazoa</taxon>
        <taxon>Ecdysozoa</taxon>
        <taxon>Nematoda</taxon>
        <taxon>Chromadorea</taxon>
        <taxon>Rhabditida</taxon>
        <taxon>Rhabditina</taxon>
        <taxon>Rhabditomorpha</taxon>
        <taxon>Strongyloidea</taxon>
        <taxon>Metastrongylidae</taxon>
        <taxon>Parelaphostrongylus</taxon>
    </lineage>
</organism>
<evidence type="ECO:0000313" key="2">
    <source>
        <dbReference type="Proteomes" id="UP001196413"/>
    </source>
</evidence>
<evidence type="ECO:0000313" key="1">
    <source>
        <dbReference type="EMBL" id="KAJ1364736.1"/>
    </source>
</evidence>
<gene>
    <name evidence="1" type="ORF">KIN20_024889</name>
</gene>
<dbReference type="Proteomes" id="UP001196413">
    <property type="component" value="Unassembled WGS sequence"/>
</dbReference>
<dbReference type="EMBL" id="JAHQIW010005047">
    <property type="protein sequence ID" value="KAJ1364736.1"/>
    <property type="molecule type" value="Genomic_DNA"/>
</dbReference>
<reference evidence="1" key="1">
    <citation type="submission" date="2021-06" db="EMBL/GenBank/DDBJ databases">
        <title>Parelaphostrongylus tenuis whole genome reference sequence.</title>
        <authorList>
            <person name="Garwood T.J."/>
            <person name="Larsen P.A."/>
            <person name="Fountain-Jones N.M."/>
            <person name="Garbe J.R."/>
            <person name="Macchietto M.G."/>
            <person name="Kania S.A."/>
            <person name="Gerhold R.W."/>
            <person name="Richards J.E."/>
            <person name="Wolf T.M."/>
        </authorList>
    </citation>
    <scope>NUCLEOTIDE SEQUENCE</scope>
    <source>
        <strain evidence="1">MNPRO001-30</strain>
        <tissue evidence="1">Meninges</tissue>
    </source>
</reference>
<proteinExistence type="predicted"/>
<protein>
    <submittedName>
        <fullName evidence="1">Uncharacterized protein</fullName>
    </submittedName>
</protein>
<sequence length="75" mass="8476">MVTVRVNFVDGTKVSDSKNVDLLRRTDKVRYVANKSSILETQVNGDRVHKYEPQAAYGRANGHEDNVVRSKSQID</sequence>
<comment type="caution">
    <text evidence="1">The sequence shown here is derived from an EMBL/GenBank/DDBJ whole genome shotgun (WGS) entry which is preliminary data.</text>
</comment>
<keyword evidence="2" id="KW-1185">Reference proteome</keyword>
<dbReference type="AlphaFoldDB" id="A0AAD5QXP2"/>
<accession>A0AAD5QXP2</accession>